<evidence type="ECO:0000256" key="2">
    <source>
        <dbReference type="ARBA" id="ARBA00022448"/>
    </source>
</evidence>
<dbReference type="GO" id="GO:0005886">
    <property type="term" value="C:plasma membrane"/>
    <property type="evidence" value="ECO:0007669"/>
    <property type="project" value="UniProtKB-SubCell"/>
</dbReference>
<dbReference type="Pfam" id="PF19300">
    <property type="entry name" value="BPD_transp_1_N"/>
    <property type="match status" value="1"/>
</dbReference>
<dbReference type="SUPFAM" id="SSF161098">
    <property type="entry name" value="MetI-like"/>
    <property type="match status" value="1"/>
</dbReference>
<feature type="transmembrane region" description="Helical" evidence="7">
    <location>
        <begin position="179"/>
        <end position="196"/>
    </location>
</feature>
<proteinExistence type="inferred from homology"/>
<feature type="transmembrane region" description="Helical" evidence="7">
    <location>
        <begin position="240"/>
        <end position="266"/>
    </location>
</feature>
<keyword evidence="10" id="KW-1185">Reference proteome</keyword>
<dbReference type="InterPro" id="IPR000515">
    <property type="entry name" value="MetI-like"/>
</dbReference>
<dbReference type="Proteomes" id="UP000520767">
    <property type="component" value="Unassembled WGS sequence"/>
</dbReference>
<dbReference type="CDD" id="cd06261">
    <property type="entry name" value="TM_PBP2"/>
    <property type="match status" value="1"/>
</dbReference>
<evidence type="ECO:0000256" key="6">
    <source>
        <dbReference type="ARBA" id="ARBA00023136"/>
    </source>
</evidence>
<accession>A0A7W7VF86</accession>
<dbReference type="EMBL" id="JACHJQ010000004">
    <property type="protein sequence ID" value="MBB4907904.1"/>
    <property type="molecule type" value="Genomic_DNA"/>
</dbReference>
<evidence type="ECO:0000259" key="8">
    <source>
        <dbReference type="PROSITE" id="PS50928"/>
    </source>
</evidence>
<protein>
    <submittedName>
        <fullName evidence="9">Peptide/nickel transport system permease protein</fullName>
    </submittedName>
</protein>
<evidence type="ECO:0000313" key="9">
    <source>
        <dbReference type="EMBL" id="MBB4907904.1"/>
    </source>
</evidence>
<dbReference type="Pfam" id="PF00528">
    <property type="entry name" value="BPD_transp_1"/>
    <property type="match status" value="1"/>
</dbReference>
<keyword evidence="2 7" id="KW-0813">Transport</keyword>
<comment type="subcellular location">
    <subcellularLocation>
        <location evidence="1 7">Cell membrane</location>
        <topology evidence="1 7">Multi-pass membrane protein</topology>
    </subcellularLocation>
</comment>
<dbReference type="PANTHER" id="PTHR43163:SF6">
    <property type="entry name" value="DIPEPTIDE TRANSPORT SYSTEM PERMEASE PROTEIN DPPB-RELATED"/>
    <property type="match status" value="1"/>
</dbReference>
<evidence type="ECO:0000256" key="4">
    <source>
        <dbReference type="ARBA" id="ARBA00022692"/>
    </source>
</evidence>
<keyword evidence="6 7" id="KW-0472">Membrane</keyword>
<comment type="similarity">
    <text evidence="7">Belongs to the binding-protein-dependent transport system permease family.</text>
</comment>
<evidence type="ECO:0000256" key="3">
    <source>
        <dbReference type="ARBA" id="ARBA00022475"/>
    </source>
</evidence>
<dbReference type="PROSITE" id="PS50928">
    <property type="entry name" value="ABC_TM1"/>
    <property type="match status" value="1"/>
</dbReference>
<dbReference type="RefSeq" id="WP_184812036.1">
    <property type="nucleotide sequence ID" value="NZ_JACHJQ010000004.1"/>
</dbReference>
<dbReference type="Gene3D" id="1.10.3720.10">
    <property type="entry name" value="MetI-like"/>
    <property type="match status" value="1"/>
</dbReference>
<dbReference type="GO" id="GO:0055085">
    <property type="term" value="P:transmembrane transport"/>
    <property type="evidence" value="ECO:0007669"/>
    <property type="project" value="InterPro"/>
</dbReference>
<keyword evidence="5 7" id="KW-1133">Transmembrane helix</keyword>
<feature type="transmembrane region" description="Helical" evidence="7">
    <location>
        <begin position="138"/>
        <end position="159"/>
    </location>
</feature>
<reference evidence="9 10" key="1">
    <citation type="submission" date="2020-08" db="EMBL/GenBank/DDBJ databases">
        <title>Genomic Encyclopedia of Type Strains, Phase III (KMG-III): the genomes of soil and plant-associated and newly described type strains.</title>
        <authorList>
            <person name="Whitman W."/>
        </authorList>
    </citation>
    <scope>NUCLEOTIDE SEQUENCE [LARGE SCALE GENOMIC DNA]</scope>
    <source>
        <strain evidence="9 10">CECT 8960</strain>
    </source>
</reference>
<name>A0A7W7VF86_9PSEU</name>
<comment type="caution">
    <text evidence="9">The sequence shown here is derived from an EMBL/GenBank/DDBJ whole genome shotgun (WGS) entry which is preliminary data.</text>
</comment>
<evidence type="ECO:0000256" key="5">
    <source>
        <dbReference type="ARBA" id="ARBA00022989"/>
    </source>
</evidence>
<sequence>MGAYLVRRVLVSVLVLVLVSIGIFWLFRLAPGDPVEMMLPPQNRGPGSEAFIAAKRAELGLDEPVWVQYFTWLGNAVTGDLGYSLDTGRSVSDLLGERVGPTVYLMGLSLLLALVIAVPLGLLAAVRKGRFADYAASVVSLGAVCTPPFFLGILGIYVFSLKLGLLPSAGMSTPGQYSVGDSLSHLLMPLVILAFSQSGQFTRYVRSSVIAELHADYVRTAEAKGVSATGVVTRHVLRNALIPVITIVALSLPNVLAGAVVIETVFAWPGMGQLAIASFQGRDYPVIIGFALFFSIMVLLSNLIADLLYTLVDPRVSLR</sequence>
<evidence type="ECO:0000256" key="7">
    <source>
        <dbReference type="RuleBase" id="RU363032"/>
    </source>
</evidence>
<feature type="domain" description="ABC transmembrane type-1" evidence="8">
    <location>
        <begin position="99"/>
        <end position="305"/>
    </location>
</feature>
<feature type="transmembrane region" description="Helical" evidence="7">
    <location>
        <begin position="9"/>
        <end position="27"/>
    </location>
</feature>
<organism evidence="9 10">
    <name type="scientific">Actinophytocola algeriensis</name>
    <dbReference type="NCBI Taxonomy" id="1768010"/>
    <lineage>
        <taxon>Bacteria</taxon>
        <taxon>Bacillati</taxon>
        <taxon>Actinomycetota</taxon>
        <taxon>Actinomycetes</taxon>
        <taxon>Pseudonocardiales</taxon>
        <taxon>Pseudonocardiaceae</taxon>
    </lineage>
</organism>
<keyword evidence="4 7" id="KW-0812">Transmembrane</keyword>
<evidence type="ECO:0000313" key="10">
    <source>
        <dbReference type="Proteomes" id="UP000520767"/>
    </source>
</evidence>
<keyword evidence="3" id="KW-1003">Cell membrane</keyword>
<gene>
    <name evidence="9" type="ORF">FHR82_004146</name>
</gene>
<dbReference type="InterPro" id="IPR045621">
    <property type="entry name" value="BPD_transp_1_N"/>
</dbReference>
<dbReference type="InterPro" id="IPR035906">
    <property type="entry name" value="MetI-like_sf"/>
</dbReference>
<dbReference type="PANTHER" id="PTHR43163">
    <property type="entry name" value="DIPEPTIDE TRANSPORT SYSTEM PERMEASE PROTEIN DPPB-RELATED"/>
    <property type="match status" value="1"/>
</dbReference>
<dbReference type="AlphaFoldDB" id="A0A7W7VF86"/>
<feature type="transmembrane region" description="Helical" evidence="7">
    <location>
        <begin position="103"/>
        <end position="126"/>
    </location>
</feature>
<feature type="transmembrane region" description="Helical" evidence="7">
    <location>
        <begin position="286"/>
        <end position="309"/>
    </location>
</feature>
<evidence type="ECO:0000256" key="1">
    <source>
        <dbReference type="ARBA" id="ARBA00004651"/>
    </source>
</evidence>